<feature type="signal peptide" evidence="3">
    <location>
        <begin position="1"/>
        <end position="27"/>
    </location>
</feature>
<dbReference type="Gene3D" id="2.120.10.30">
    <property type="entry name" value="TolB, C-terminal domain"/>
    <property type="match status" value="2"/>
</dbReference>
<organism evidence="4 7">
    <name type="scientific">Aeromicrobium tamlense</name>
    <dbReference type="NCBI Taxonomy" id="375541"/>
    <lineage>
        <taxon>Bacteria</taxon>
        <taxon>Bacillati</taxon>
        <taxon>Actinomycetota</taxon>
        <taxon>Actinomycetes</taxon>
        <taxon>Propionibacteriales</taxon>
        <taxon>Nocardioidaceae</taxon>
        <taxon>Aeromicrobium</taxon>
    </lineage>
</organism>
<evidence type="ECO:0000313" key="7">
    <source>
        <dbReference type="Proteomes" id="UP000659061"/>
    </source>
</evidence>
<dbReference type="SUPFAM" id="SSF69304">
    <property type="entry name" value="Tricorn protease N-terminal domain"/>
    <property type="match status" value="1"/>
</dbReference>
<gene>
    <name evidence="5" type="ORF">BJ975_002332</name>
    <name evidence="4" type="ORF">IDH50_16530</name>
</gene>
<dbReference type="PANTHER" id="PTHR36842:SF1">
    <property type="entry name" value="PROTEIN TOLB"/>
    <property type="match status" value="1"/>
</dbReference>
<evidence type="ECO:0000313" key="4">
    <source>
        <dbReference type="EMBL" id="MBD1271854.1"/>
    </source>
</evidence>
<protein>
    <submittedName>
        <fullName evidence="4">PD40 domain-containing protein</fullName>
    </submittedName>
    <submittedName>
        <fullName evidence="5">Tol biopolymer transport system component</fullName>
    </submittedName>
</protein>
<dbReference type="Pfam" id="PF07676">
    <property type="entry name" value="PD40"/>
    <property type="match status" value="4"/>
</dbReference>
<feature type="chain" id="PRO_5034570863" evidence="3">
    <location>
        <begin position="28"/>
        <end position="699"/>
    </location>
</feature>
<feature type="region of interest" description="Disordered" evidence="2">
    <location>
        <begin position="434"/>
        <end position="453"/>
    </location>
</feature>
<evidence type="ECO:0000313" key="5">
    <source>
        <dbReference type="EMBL" id="NYI38957.1"/>
    </source>
</evidence>
<reference evidence="4" key="2">
    <citation type="submission" date="2020-09" db="EMBL/GenBank/DDBJ databases">
        <title>Novel species in genus Aeromicrobium.</title>
        <authorList>
            <person name="Zhang G."/>
        </authorList>
    </citation>
    <scope>NUCLEOTIDE SEQUENCE</scope>
    <source>
        <strain evidence="4">SSW1-57</strain>
    </source>
</reference>
<reference evidence="5 6" key="1">
    <citation type="submission" date="2020-07" db="EMBL/GenBank/DDBJ databases">
        <title>Sequencing the genomes of 1000 actinobacteria strains.</title>
        <authorList>
            <person name="Klenk H.-P."/>
        </authorList>
    </citation>
    <scope>NUCLEOTIDE SEQUENCE [LARGE SCALE GENOMIC DNA]</scope>
    <source>
        <strain evidence="5 6">DSM 19087</strain>
    </source>
</reference>
<sequence length="699" mass="73132">MRSRGLPRIVVMTVLVSLLGLAAPAQARPATRLTVEGPTRSTIDSGTAIVMRGRLARARGGESVRLQFWNGSRWHTQAVSRVTKRRAYRLSLVPPVGERRWRVRFAGDERLKPATSRTVRVRVRPALDITSVIPGERAILSGIVPGHRRRPVQLQQWSGTAWRTIDRGTSRADGLARFPVRVMATAEEGRYRLHAPRSGRLGAVSSPSRTAMRSQTAQVLAPDTAYLEERVHVTAVFTPARADRRVDVQSLVNGAWVTVASGWQDARGQARLSVEASSLGSMRLRAVALRTSGGGLSVISPARTVVVTEGPVPPPTLISRPADGTATDHESWAPSVSADGGSVAFSSFVPHLTVDDANDAADVFVRDVGSGQVVRASLASDGAELAESSAQSSISGDGSRVAFVTGASAVPEDLNGRQDVYLRDLDRGTTVLVSASEGGGAGSGPSGRPRLASDGSVVVFTSGADDLVQGDTNGVTDVFVRDLASGRTTRVSQAPDGSELASPSTAPALSSDGRHVAFTVRPEGAAPQLLLHDVRLGTTVNTGVAPCGVAAPTVSDGGRFIAYVSCDDGPGDGNGLPDVLVHDLATGFTEVISRSPQGAVGVAGAPTMSADGRFIAFASDSPELVAGDANVARDVFVRDRVTGSVTRASVGRNGREASGGSDEPAISADGRAVAFSSFARLHAEDLDRGQDVYLRHLSR</sequence>
<dbReference type="InterPro" id="IPR011042">
    <property type="entry name" value="6-blade_b-propeller_TolB-like"/>
</dbReference>
<dbReference type="Proteomes" id="UP000587211">
    <property type="component" value="Unassembled WGS sequence"/>
</dbReference>
<feature type="region of interest" description="Disordered" evidence="2">
    <location>
        <begin position="487"/>
        <end position="508"/>
    </location>
</feature>
<comment type="caution">
    <text evidence="4">The sequence shown here is derived from an EMBL/GenBank/DDBJ whole genome shotgun (WGS) entry which is preliminary data.</text>
</comment>
<name>A0A8I0KPH2_9ACTN</name>
<dbReference type="EMBL" id="JACWMT010000004">
    <property type="protein sequence ID" value="MBD1271854.1"/>
    <property type="molecule type" value="Genomic_DNA"/>
</dbReference>
<evidence type="ECO:0000256" key="1">
    <source>
        <dbReference type="ARBA" id="ARBA00009820"/>
    </source>
</evidence>
<proteinExistence type="inferred from homology"/>
<comment type="similarity">
    <text evidence="1">Belongs to the TolB family.</text>
</comment>
<keyword evidence="3" id="KW-0732">Signal</keyword>
<dbReference type="AlphaFoldDB" id="A0A8I0KPH2"/>
<dbReference type="InterPro" id="IPR011659">
    <property type="entry name" value="WD40"/>
</dbReference>
<keyword evidence="6" id="KW-1185">Reference proteome</keyword>
<accession>A0A8I0KPH2</accession>
<dbReference type="PANTHER" id="PTHR36842">
    <property type="entry name" value="PROTEIN TOLB HOMOLOG"/>
    <property type="match status" value="1"/>
</dbReference>
<dbReference type="EMBL" id="JACBZN010000001">
    <property type="protein sequence ID" value="NYI38957.1"/>
    <property type="molecule type" value="Genomic_DNA"/>
</dbReference>
<feature type="compositionally biased region" description="Low complexity" evidence="2">
    <location>
        <begin position="498"/>
        <end position="508"/>
    </location>
</feature>
<evidence type="ECO:0000313" key="6">
    <source>
        <dbReference type="Proteomes" id="UP000587211"/>
    </source>
</evidence>
<evidence type="ECO:0000256" key="3">
    <source>
        <dbReference type="SAM" id="SignalP"/>
    </source>
</evidence>
<dbReference type="Proteomes" id="UP000659061">
    <property type="component" value="Unassembled WGS sequence"/>
</dbReference>
<evidence type="ECO:0000256" key="2">
    <source>
        <dbReference type="SAM" id="MobiDB-lite"/>
    </source>
</evidence>
<dbReference type="RefSeq" id="WP_179426126.1">
    <property type="nucleotide sequence ID" value="NZ_BAAAMP010000002.1"/>
</dbReference>